<evidence type="ECO:0000313" key="4">
    <source>
        <dbReference type="Proteomes" id="UP001285521"/>
    </source>
</evidence>
<evidence type="ECO:0000256" key="2">
    <source>
        <dbReference type="SAM" id="SignalP"/>
    </source>
</evidence>
<feature type="transmembrane region" description="Helical" evidence="1">
    <location>
        <begin position="52"/>
        <end position="71"/>
    </location>
</feature>
<accession>A0ABU4T9T6</accession>
<proteinExistence type="predicted"/>
<feature type="chain" id="PRO_5047534254" evidence="2">
    <location>
        <begin position="29"/>
        <end position="83"/>
    </location>
</feature>
<sequence length="83" mass="8094">MSRSLRSAAAGLLTVLLCLGLSTAPVLADDRNPAGPTATVTSSTTIGAGGTRLALSGPLTLLLGAGLALLARQGPNGPGSRRT</sequence>
<keyword evidence="1" id="KW-1133">Transmembrane helix</keyword>
<protein>
    <submittedName>
        <fullName evidence="3">Uncharacterized protein</fullName>
    </submittedName>
</protein>
<evidence type="ECO:0000256" key="1">
    <source>
        <dbReference type="SAM" id="Phobius"/>
    </source>
</evidence>
<keyword evidence="4" id="KW-1185">Reference proteome</keyword>
<dbReference type="EMBL" id="JAXAVW010000030">
    <property type="protein sequence ID" value="MDX8034940.1"/>
    <property type="molecule type" value="Genomic_DNA"/>
</dbReference>
<evidence type="ECO:0000313" key="3">
    <source>
        <dbReference type="EMBL" id="MDX8034940.1"/>
    </source>
</evidence>
<keyword evidence="2" id="KW-0732">Signal</keyword>
<feature type="signal peptide" evidence="2">
    <location>
        <begin position="1"/>
        <end position="28"/>
    </location>
</feature>
<comment type="caution">
    <text evidence="3">The sequence shown here is derived from an EMBL/GenBank/DDBJ whole genome shotgun (WGS) entry which is preliminary data.</text>
</comment>
<keyword evidence="1" id="KW-0472">Membrane</keyword>
<dbReference type="Proteomes" id="UP001285521">
    <property type="component" value="Unassembled WGS sequence"/>
</dbReference>
<keyword evidence="1" id="KW-0812">Transmembrane</keyword>
<dbReference type="RefSeq" id="WP_319969952.1">
    <property type="nucleotide sequence ID" value="NZ_JAXAVW010000030.1"/>
</dbReference>
<organism evidence="3 4">
    <name type="scientific">Lentzea miocenica</name>
    <dbReference type="NCBI Taxonomy" id="3095431"/>
    <lineage>
        <taxon>Bacteria</taxon>
        <taxon>Bacillati</taxon>
        <taxon>Actinomycetota</taxon>
        <taxon>Actinomycetes</taxon>
        <taxon>Pseudonocardiales</taxon>
        <taxon>Pseudonocardiaceae</taxon>
        <taxon>Lentzea</taxon>
    </lineage>
</organism>
<reference evidence="3 4" key="1">
    <citation type="submission" date="2023-11" db="EMBL/GenBank/DDBJ databases">
        <title>Lentzea sokolovensis, sp. nov., Lentzea kristufkii, sp. nov., and Lentzea miocenensis, sp. nov., rare actinobacteria from Sokolov Coal Basin, Miocene lacustrine sediment, Czech Republic.</title>
        <authorList>
            <person name="Lara A."/>
            <person name="Kotroba L."/>
            <person name="Nouioui I."/>
            <person name="Neumann-Schaal M."/>
            <person name="Mast Y."/>
            <person name="Chronakova A."/>
        </authorList>
    </citation>
    <scope>NUCLEOTIDE SEQUENCE [LARGE SCALE GENOMIC DNA]</scope>
    <source>
        <strain evidence="3 4">BCCO 10_0856</strain>
    </source>
</reference>
<name>A0ABU4T9T6_9PSEU</name>
<gene>
    <name evidence="3" type="ORF">SK803_32390</name>
</gene>